<comment type="caution">
    <text evidence="3">The sequence shown here is derived from an EMBL/GenBank/DDBJ whole genome shotgun (WGS) entry which is preliminary data.</text>
</comment>
<dbReference type="Proteomes" id="UP000308508">
    <property type="component" value="Unassembled WGS sequence"/>
</dbReference>
<reference evidence="3 4" key="1">
    <citation type="submission" date="2019-04" db="EMBL/GenBank/DDBJ databases">
        <authorList>
            <person name="Grouzdev D.S."/>
            <person name="Nazina T.N."/>
        </authorList>
    </citation>
    <scope>NUCLEOTIDE SEQUENCE [LARGE SCALE GENOMIC DNA]</scope>
    <source>
        <strain evidence="3 4">SHC 3-19</strain>
    </source>
</reference>
<feature type="signal peptide" evidence="1">
    <location>
        <begin position="1"/>
        <end position="25"/>
    </location>
</feature>
<dbReference type="InterPro" id="IPR029021">
    <property type="entry name" value="Prot-tyrosine_phosphatase-like"/>
</dbReference>
<dbReference type="AlphaFoldDB" id="A0A5R9PHR5"/>
<dbReference type="Gene3D" id="3.90.190.10">
    <property type="entry name" value="Protein tyrosine phosphatase superfamily"/>
    <property type="match status" value="1"/>
</dbReference>
<sequence length="172" mass="17415">MSAQRRTVLPALLLALALATGCAHAPPAATSVALLQPLPGLYTAGQPAASDWQAIKARGVRTVVNLRPQGELKDRDEAAEVRAAGLHYIEIPVGGAEGINPANARALHAALAPAHGGGVLVHCASGNRAGALLALEQHEFDGVAAARALEIGKSAGVTGLEGKVRQALGIVE</sequence>
<feature type="domain" description="Beta-lactamase hydrolase-like protein phosphatase-like" evidence="2">
    <location>
        <begin position="44"/>
        <end position="137"/>
    </location>
</feature>
<evidence type="ECO:0000313" key="3">
    <source>
        <dbReference type="EMBL" id="TLX23061.1"/>
    </source>
</evidence>
<keyword evidence="4" id="KW-1185">Reference proteome</keyword>
<evidence type="ECO:0000256" key="1">
    <source>
        <dbReference type="SAM" id="SignalP"/>
    </source>
</evidence>
<dbReference type="SUPFAM" id="SSF52799">
    <property type="entry name" value="(Phosphotyrosine protein) phosphatases II"/>
    <property type="match status" value="1"/>
</dbReference>
<keyword evidence="1" id="KW-0732">Signal</keyword>
<gene>
    <name evidence="3" type="ORF">E5S66_03290</name>
</gene>
<dbReference type="EMBL" id="SROY01000001">
    <property type="protein sequence ID" value="TLX23061.1"/>
    <property type="molecule type" value="Genomic_DNA"/>
</dbReference>
<dbReference type="GO" id="GO:0016787">
    <property type="term" value="F:hydrolase activity"/>
    <property type="evidence" value="ECO:0007669"/>
    <property type="project" value="InterPro"/>
</dbReference>
<dbReference type="STRING" id="1123377.GCA_000423885_00890"/>
<organism evidence="3 4">
    <name type="scientific">Thermomonas fusca</name>
    <dbReference type="NCBI Taxonomy" id="215690"/>
    <lineage>
        <taxon>Bacteria</taxon>
        <taxon>Pseudomonadati</taxon>
        <taxon>Pseudomonadota</taxon>
        <taxon>Gammaproteobacteria</taxon>
        <taxon>Lysobacterales</taxon>
        <taxon>Lysobacteraceae</taxon>
        <taxon>Thermomonas</taxon>
    </lineage>
</organism>
<feature type="chain" id="PRO_5024294891" description="Beta-lactamase hydrolase-like protein phosphatase-like domain-containing protein" evidence="1">
    <location>
        <begin position="26"/>
        <end position="172"/>
    </location>
</feature>
<evidence type="ECO:0000259" key="2">
    <source>
        <dbReference type="Pfam" id="PF04273"/>
    </source>
</evidence>
<dbReference type="InterPro" id="IPR005939">
    <property type="entry name" value="BLH_phosphatase-like"/>
</dbReference>
<dbReference type="PROSITE" id="PS51257">
    <property type="entry name" value="PROKAR_LIPOPROTEIN"/>
    <property type="match status" value="1"/>
</dbReference>
<dbReference type="RefSeq" id="WP_138347457.1">
    <property type="nucleotide sequence ID" value="NZ_SROY01000001.1"/>
</dbReference>
<name>A0A5R9PHR5_9GAMM</name>
<accession>A0A5R9PHR5</accession>
<dbReference type="Pfam" id="PF04273">
    <property type="entry name" value="BLH_phosphatase"/>
    <property type="match status" value="1"/>
</dbReference>
<protein>
    <recommendedName>
        <fullName evidence="2">Beta-lactamase hydrolase-like protein phosphatase-like domain-containing protein</fullName>
    </recommendedName>
</protein>
<evidence type="ECO:0000313" key="4">
    <source>
        <dbReference type="Proteomes" id="UP000308508"/>
    </source>
</evidence>
<proteinExistence type="predicted"/>